<reference evidence="2 3" key="1">
    <citation type="submission" date="2015-02" db="EMBL/GenBank/DDBJ databases">
        <title>Draft Genome Sequences of Two Closely-Related Aflatoxigenic Aspergillus Species Obtained from the Cote d'Ivoire.</title>
        <authorList>
            <person name="Moore G.G."/>
            <person name="Beltz S.B."/>
            <person name="Mack B.M."/>
        </authorList>
    </citation>
    <scope>NUCLEOTIDE SEQUENCE [LARGE SCALE GENOMIC DNA]</scope>
    <source>
        <strain evidence="2 3">SRRC1432</strain>
    </source>
</reference>
<proteinExistence type="predicted"/>
<feature type="region of interest" description="Disordered" evidence="1">
    <location>
        <begin position="146"/>
        <end position="172"/>
    </location>
</feature>
<feature type="region of interest" description="Disordered" evidence="1">
    <location>
        <begin position="66"/>
        <end position="110"/>
    </location>
</feature>
<accession>A0A0F8WN27</accession>
<sequence length="379" mass="40754">MCPMLLSSLRDGPAMVLSPPQEHAFLQFPCPPKRDVAAGATSRPFSTHGVPPNAFSSGVNTSFSGALTPSPFTGGKPSRKRSRDDVAAEDSLSNGVATTPAPVPRKEPIYGDGMVFSNARTGMALSAASQTGTWYDEAAGNAIAASRASQRHASESSRKSQRLDPSGPGLDDLALSRMERQLQQIDKDDHCRPVNAASRCSPLAPAQPLVDDATRLLGISWQRIQTDDTDLAAAIRGWKKYIDRQFSRYLVDCEILMKNRALNAYLVTARPMTAMGPANLNAFYLFSDDLTQSQLVGSSWEACLRNLQSTPILFEGTEILNASDKLLNPDSRQHRTFLANPAETGLPLIQTLCAQPASAEFGQGLNNSVGMGTVMDLDA</sequence>
<dbReference type="OrthoDB" id="5359669at2759"/>
<dbReference type="VEuPathDB" id="FungiDB:P175DRAFT_099536"/>
<organism evidence="2 3">
    <name type="scientific">Aspergillus ochraceoroseus</name>
    <dbReference type="NCBI Taxonomy" id="138278"/>
    <lineage>
        <taxon>Eukaryota</taxon>
        <taxon>Fungi</taxon>
        <taxon>Dikarya</taxon>
        <taxon>Ascomycota</taxon>
        <taxon>Pezizomycotina</taxon>
        <taxon>Eurotiomycetes</taxon>
        <taxon>Eurotiomycetidae</taxon>
        <taxon>Eurotiales</taxon>
        <taxon>Aspergillaceae</taxon>
        <taxon>Aspergillus</taxon>
        <taxon>Aspergillus subgen. Nidulantes</taxon>
    </lineage>
</organism>
<keyword evidence="3" id="KW-1185">Reference proteome</keyword>
<dbReference type="Proteomes" id="UP000034947">
    <property type="component" value="Unassembled WGS sequence"/>
</dbReference>
<dbReference type="AlphaFoldDB" id="A0A0F8WN27"/>
<evidence type="ECO:0000256" key="1">
    <source>
        <dbReference type="SAM" id="MobiDB-lite"/>
    </source>
</evidence>
<comment type="caution">
    <text evidence="2">The sequence shown here is derived from an EMBL/GenBank/DDBJ whole genome shotgun (WGS) entry which is preliminary data.</text>
</comment>
<evidence type="ECO:0000313" key="2">
    <source>
        <dbReference type="EMBL" id="KKK19110.1"/>
    </source>
</evidence>
<feature type="compositionally biased region" description="Basic and acidic residues" evidence="1">
    <location>
        <begin position="152"/>
        <end position="162"/>
    </location>
</feature>
<gene>
    <name evidence="2" type="ORF">AOCH_007780</name>
</gene>
<name>A0A0F8WN27_9EURO</name>
<protein>
    <submittedName>
        <fullName evidence="2">Uncharacterized protein</fullName>
    </submittedName>
</protein>
<dbReference type="EMBL" id="JYKN01001758">
    <property type="protein sequence ID" value="KKK19110.1"/>
    <property type="molecule type" value="Genomic_DNA"/>
</dbReference>
<evidence type="ECO:0000313" key="3">
    <source>
        <dbReference type="Proteomes" id="UP000034947"/>
    </source>
</evidence>